<accession>A0A256GJ70</accession>
<protein>
    <submittedName>
        <fullName evidence="1">Uncharacterized protein</fullName>
    </submittedName>
</protein>
<reference evidence="1 2" key="1">
    <citation type="submission" date="2017-07" db="EMBL/GenBank/DDBJ databases">
        <title>Draft genome of Ochrobactrum lupini type strain LUP21.</title>
        <authorList>
            <person name="Krzyzanowska D.M."/>
            <person name="Jafra S."/>
        </authorList>
    </citation>
    <scope>NUCLEOTIDE SEQUENCE [LARGE SCALE GENOMIC DNA]</scope>
    <source>
        <strain evidence="1 2">LUP21</strain>
    </source>
</reference>
<organism evidence="1 2">
    <name type="scientific">Brucella lupini</name>
    <dbReference type="NCBI Taxonomy" id="255457"/>
    <lineage>
        <taxon>Bacteria</taxon>
        <taxon>Pseudomonadati</taxon>
        <taxon>Pseudomonadota</taxon>
        <taxon>Alphaproteobacteria</taxon>
        <taxon>Hyphomicrobiales</taxon>
        <taxon>Brucellaceae</taxon>
        <taxon>Brucella/Ochrobactrum group</taxon>
        <taxon>Brucella</taxon>
    </lineage>
</organism>
<evidence type="ECO:0000313" key="1">
    <source>
        <dbReference type="EMBL" id="OYR26906.1"/>
    </source>
</evidence>
<gene>
    <name evidence="1" type="ORF">CES86_3258</name>
</gene>
<dbReference type="Proteomes" id="UP000216363">
    <property type="component" value="Unassembled WGS sequence"/>
</dbReference>
<dbReference type="EMBL" id="NNRN01000053">
    <property type="protein sequence ID" value="OYR26906.1"/>
    <property type="molecule type" value="Genomic_DNA"/>
</dbReference>
<dbReference type="AlphaFoldDB" id="A0A256GJ70"/>
<comment type="caution">
    <text evidence="1">The sequence shown here is derived from an EMBL/GenBank/DDBJ whole genome shotgun (WGS) entry which is preliminary data.</text>
</comment>
<proteinExistence type="predicted"/>
<name>A0A256GJ70_9HYPH</name>
<evidence type="ECO:0000313" key="2">
    <source>
        <dbReference type="Proteomes" id="UP000216363"/>
    </source>
</evidence>
<sequence length="48" mass="5146">MPLATALTSFRIGNVKHNCPLTGRAFADVAFHSSSFHFSAGGFMLSNM</sequence>